<name>H9D0P6_EMENI</name>
<dbReference type="InParanoid" id="H9D0P6"/>
<dbReference type="GO" id="GO:0006314">
    <property type="term" value="P:intron homing"/>
    <property type="evidence" value="ECO:0007669"/>
    <property type="project" value="UniProtKB-KW"/>
</dbReference>
<evidence type="ECO:0000256" key="3">
    <source>
        <dbReference type="ARBA" id="ARBA00009332"/>
    </source>
</evidence>
<dbReference type="SUPFAM" id="SSF55608">
    <property type="entry name" value="Homing endonucleases"/>
    <property type="match status" value="2"/>
</dbReference>
<evidence type="ECO:0000256" key="6">
    <source>
        <dbReference type="ARBA" id="ARBA00022759"/>
    </source>
</evidence>
<keyword evidence="6 13" id="KW-0255">Endonuclease</keyword>
<keyword evidence="7" id="KW-0378">Hydrolase</keyword>
<dbReference type="InterPro" id="IPR004860">
    <property type="entry name" value="LAGLIDADG_dom"/>
</dbReference>
<evidence type="ECO:0000256" key="1">
    <source>
        <dbReference type="ARBA" id="ARBA00004141"/>
    </source>
</evidence>
<evidence type="ECO:0000256" key="7">
    <source>
        <dbReference type="ARBA" id="ARBA00022801"/>
    </source>
</evidence>
<keyword evidence="5" id="KW-0540">Nuclease</keyword>
<protein>
    <submittedName>
        <fullName evidence="13">LAGLIDADG endonuclease</fullName>
    </submittedName>
</protein>
<evidence type="ECO:0000256" key="5">
    <source>
        <dbReference type="ARBA" id="ARBA00022722"/>
    </source>
</evidence>
<dbReference type="STRING" id="227321.H9D0P6"/>
<evidence type="ECO:0000256" key="10">
    <source>
        <dbReference type="ARBA" id="ARBA00023128"/>
    </source>
</evidence>
<feature type="domain" description="Homing endonuclease LAGLIDADG" evidence="12">
    <location>
        <begin position="44"/>
        <end position="139"/>
    </location>
</feature>
<evidence type="ECO:0000256" key="4">
    <source>
        <dbReference type="ARBA" id="ARBA00022692"/>
    </source>
</evidence>
<dbReference type="FunFam" id="3.10.28.10:FF:000011">
    <property type="entry name" value="Intron-encoded DNA endonuclease aI3"/>
    <property type="match status" value="1"/>
</dbReference>
<proteinExistence type="inferred from homology"/>
<dbReference type="Gene3D" id="3.10.28.10">
    <property type="entry name" value="Homing endonucleases"/>
    <property type="match status" value="2"/>
</dbReference>
<dbReference type="GO" id="GO:0005739">
    <property type="term" value="C:mitochondrion"/>
    <property type="evidence" value="ECO:0007669"/>
    <property type="project" value="UniProtKB-SubCell"/>
</dbReference>
<dbReference type="Pfam" id="PF00961">
    <property type="entry name" value="LAGLIDADG_1"/>
    <property type="match status" value="2"/>
</dbReference>
<dbReference type="GO" id="GO:0016020">
    <property type="term" value="C:membrane"/>
    <property type="evidence" value="ECO:0007669"/>
    <property type="project" value="UniProtKB-SubCell"/>
</dbReference>
<feature type="domain" description="Homing endonuclease LAGLIDADG" evidence="12">
    <location>
        <begin position="163"/>
        <end position="268"/>
    </location>
</feature>
<dbReference type="GO" id="GO:0016787">
    <property type="term" value="F:hydrolase activity"/>
    <property type="evidence" value="ECO:0007669"/>
    <property type="project" value="UniProtKB-KW"/>
</dbReference>
<dbReference type="InterPro" id="IPR027434">
    <property type="entry name" value="Homing_endonucl"/>
</dbReference>
<evidence type="ECO:0000259" key="12">
    <source>
        <dbReference type="Pfam" id="PF00961"/>
    </source>
</evidence>
<sequence length="312" mass="35994">MSQSVGNHLGLNLNGFFRDYTPKYFHCKFLHSTNNNNLPFAAYLAGLIEGDGTIIVPNTLRSPKGKLNYPSIQIVFHLKDLPLALMIQKELGFGSLSRKKGVNAYILTINNKEGILFVISLLNGNMRTPKINSLYKLIDFYQDNINIEKKPLNNEPLESNAWLSGFIEADGSFQVRSTLSGKYPKFECKLEISQRQTDHKGFSNQEFLNKIADFFHTEVKETRLNRSTPEYRVRTTNLQGNNQAKSYFIKYPLFGTKYLDSIDWMKVVDLFNNGEHKTELGKEKILNIKSNMNDKRTVFTWDHLQNFYKLKI</sequence>
<keyword evidence="4" id="KW-0812">Transmembrane</keyword>
<keyword evidence="8" id="KW-0404">Intron homing</keyword>
<dbReference type="GeneID" id="12799312"/>
<evidence type="ECO:0000256" key="9">
    <source>
        <dbReference type="ARBA" id="ARBA00022989"/>
    </source>
</evidence>
<accession>H9D0P6</accession>
<dbReference type="EMBL" id="JQ435097">
    <property type="protein sequence ID" value="AFC69021.1"/>
    <property type="molecule type" value="Genomic_DNA"/>
</dbReference>
<dbReference type="InterPro" id="IPR051289">
    <property type="entry name" value="LAGLIDADG_Endonuclease"/>
</dbReference>
<reference key="2">
    <citation type="submission" date="2012-01" db="EMBL/GenBank/DDBJ databases">
        <title>The finished mitochondrial sequence of Aspergillus nidulans FGSC A4.</title>
        <authorList>
            <consortium name="The Broad Institute Genome Sequencing Platform"/>
            <person name="Wortman J.R."/>
            <person name="Cuomo C."/>
            <person name="Hostetler J."/>
            <person name="Joardar V.J."/>
            <person name="Mounaud S."/>
            <person name="Onuska J."/>
            <person name="Nierman W.C."/>
            <person name="Fedorova N.D."/>
            <person name="Young S.K."/>
            <person name="Zeng Q."/>
            <person name="Gargeya S."/>
            <person name="Fitzgerald M."/>
            <person name="Haas B."/>
            <person name="Abouelleil A."/>
            <person name="Alvarado L."/>
            <person name="Arachchi H.M."/>
            <person name="Berlin A."/>
            <person name="Brown A."/>
            <person name="Chapman S.B."/>
            <person name="Chen Z."/>
            <person name="Dunbar C."/>
            <person name="Freedman E."/>
            <person name="Gearin G."/>
            <person name="Gellesch M."/>
            <person name="Goldberg J."/>
            <person name="Griggs A."/>
            <person name="Gujja S."/>
            <person name="Heiman D."/>
            <person name="Howarth C."/>
            <person name="Larson L."/>
            <person name="Lui A."/>
            <person name="MacDonald P.J.P."/>
            <person name="Montmayeur A."/>
            <person name="Murphy C."/>
            <person name="Neiman D."/>
            <person name="Pearson M."/>
            <person name="Priest M."/>
            <person name="Roberts A."/>
            <person name="Saif S."/>
            <person name="Shea T."/>
            <person name="Shenoy N."/>
            <person name="Sisk P."/>
            <person name="Stolte C."/>
            <person name="Sykes S."/>
            <person name="Nusbaum C."/>
            <person name="Birren B.W."/>
        </authorList>
    </citation>
    <scope>NUCLEOTIDE SEQUENCE [LARGE SCALE GENOMIC DNA]</scope>
    <source>
        <strain>FGSC A4 / ATCC 38163 / CBS 112.46 / NRRL 194 / M139</strain>
    </source>
</reference>
<organism evidence="13">
    <name type="scientific">Emericella nidulans (strain FGSC A4 / ATCC 38163 / CBS 112.46 / NRRL 194 / M139)</name>
    <name type="common">Aspergillus nidulans</name>
    <dbReference type="NCBI Taxonomy" id="227321"/>
    <lineage>
        <taxon>Eukaryota</taxon>
        <taxon>Fungi</taxon>
        <taxon>Dikarya</taxon>
        <taxon>Ascomycota</taxon>
        <taxon>Pezizomycotina</taxon>
        <taxon>Eurotiomycetes</taxon>
        <taxon>Eurotiomycetidae</taxon>
        <taxon>Eurotiales</taxon>
        <taxon>Aspergillaceae</taxon>
        <taxon>Aspergillus</taxon>
        <taxon>Aspergillus subgen. Nidulantes</taxon>
    </lineage>
</organism>
<evidence type="ECO:0000256" key="11">
    <source>
        <dbReference type="ARBA" id="ARBA00023136"/>
    </source>
</evidence>
<dbReference type="PANTHER" id="PTHR36181:SF1">
    <property type="entry name" value="LAGLIDADG ENDONUCLEASE"/>
    <property type="match status" value="1"/>
</dbReference>
<dbReference type="FunCoup" id="H9D0P6">
    <property type="interactions" value="3"/>
</dbReference>
<gene>
    <name evidence="13" type="ORF">ANID_20015</name>
</gene>
<dbReference type="FunFam" id="3.10.28.10:FF:000007">
    <property type="entry name" value="Intron-encoded DNA endonuclease aI3"/>
    <property type="match status" value="1"/>
</dbReference>
<dbReference type="RefSeq" id="YP_006303581.1">
    <property type="nucleotide sequence ID" value="NC_017896.1"/>
</dbReference>
<comment type="similarity">
    <text evidence="3">In the C-terminal section; belongs to the LAGLIDADG endonuclease family.</text>
</comment>
<keyword evidence="10 13" id="KW-0496">Mitochondrion</keyword>
<dbReference type="PANTHER" id="PTHR36181">
    <property type="entry name" value="INTRON-ENCODED ENDONUCLEASE AI3-RELATED"/>
    <property type="match status" value="1"/>
</dbReference>
<geneLocation type="mitochondrion" evidence="13"/>
<evidence type="ECO:0000313" key="13">
    <source>
        <dbReference type="EMBL" id="AFC69021.1"/>
    </source>
</evidence>
<keyword evidence="11" id="KW-0472">Membrane</keyword>
<comment type="subcellular location">
    <subcellularLocation>
        <location evidence="1">Membrane</location>
        <topology evidence="1">Multi-pass membrane protein</topology>
    </subcellularLocation>
    <subcellularLocation>
        <location evidence="2">Mitochondrion</location>
    </subcellularLocation>
</comment>
<dbReference type="AlphaFoldDB" id="H9D0P6"/>
<evidence type="ECO:0000256" key="2">
    <source>
        <dbReference type="ARBA" id="ARBA00004173"/>
    </source>
</evidence>
<evidence type="ECO:0000256" key="8">
    <source>
        <dbReference type="ARBA" id="ARBA00022886"/>
    </source>
</evidence>
<keyword evidence="9" id="KW-1133">Transmembrane helix</keyword>
<dbReference type="GO" id="GO:0004519">
    <property type="term" value="F:endonuclease activity"/>
    <property type="evidence" value="ECO:0007669"/>
    <property type="project" value="UniProtKB-KW"/>
</dbReference>
<reference evidence="13" key="1">
    <citation type="submission" date="2012-01" db="EMBL/GenBank/DDBJ databases">
        <title>The Finished Mitochondrial sequence of Aspergillus nidulans FGSC A4.</title>
        <authorList>
            <consortium name="The Broad Institute Genome Sequencing Platform"/>
            <consortium name="The Broad Institute Genome Sequencing Center for Infectious Disease"/>
            <person name="Wortman J."/>
            <person name="Cuomo C."/>
            <person name="Hostetler J."/>
            <person name="Joardar V.J."/>
            <person name="Mounaud S."/>
            <person name="Onuska J."/>
            <person name="Nierman W.C."/>
            <person name="Fedorova N.D."/>
            <person name="Young S.K."/>
            <person name="Zeng Q."/>
            <person name="Gargeya S."/>
            <person name="Fitzgerald M."/>
            <person name="Haas B."/>
            <person name="Abouelleil A."/>
            <person name="Alvarado L."/>
            <person name="Arachchi H.M."/>
            <person name="Berlin A."/>
            <person name="Brown A."/>
            <person name="Chapman S.B."/>
            <person name="Chen Z."/>
            <person name="Dunbar C."/>
            <person name="Freedman E."/>
            <person name="Gearin G."/>
            <person name="Gellesch M."/>
            <person name="Goldberg J."/>
            <person name="Griggs A."/>
            <person name="Gujja S."/>
            <person name="Heiman D."/>
            <person name="Howarth C."/>
            <person name="Larson L."/>
            <person name="Lui A."/>
            <person name="MacDonald P.J.P."/>
            <person name="Montmayeur A."/>
            <person name="Murphy C."/>
            <person name="Neiman D."/>
            <person name="Pearson M."/>
            <person name="Priest M."/>
            <person name="Roberts A."/>
            <person name="Saif S."/>
            <person name="Shea T."/>
            <person name="Shenoy N."/>
            <person name="Sisk P."/>
            <person name="Stolte C."/>
            <person name="Sykes S."/>
            <person name="Nusbaum C."/>
            <person name="Birren B."/>
        </authorList>
    </citation>
    <scope>NUCLEOTIDE SEQUENCE</scope>
    <source>
        <strain evidence="13">FGSC A4</strain>
    </source>
</reference>
<dbReference type="KEGG" id="ani:ANID_20015"/>